<dbReference type="Proteomes" id="UP000187429">
    <property type="component" value="Unassembled WGS sequence"/>
</dbReference>
<proteinExistence type="predicted"/>
<keyword evidence="2" id="KW-1185">Reference proteome</keyword>
<comment type="caution">
    <text evidence="1">The sequence shown here is derived from an EMBL/GenBank/DDBJ whole genome shotgun (WGS) entry which is preliminary data.</text>
</comment>
<gene>
    <name evidence="1" type="ORF">AYI69_g1027</name>
</gene>
<dbReference type="EMBL" id="LSSM01000272">
    <property type="protein sequence ID" value="OMJ29469.1"/>
    <property type="molecule type" value="Genomic_DNA"/>
</dbReference>
<accession>A0A1R1YRD6</accession>
<dbReference type="OrthoDB" id="10372239at2759"/>
<reference evidence="2" key="1">
    <citation type="submission" date="2017-01" db="EMBL/GenBank/DDBJ databases">
        <authorList>
            <person name="Wang Y."/>
            <person name="White M."/>
            <person name="Kvist S."/>
            <person name="Moncalvo J.-M."/>
        </authorList>
    </citation>
    <scope>NUCLEOTIDE SEQUENCE [LARGE SCALE GENOMIC DNA]</scope>
    <source>
        <strain evidence="2">ID-206-W2</strain>
    </source>
</reference>
<dbReference type="AlphaFoldDB" id="A0A1R1YRD6"/>
<evidence type="ECO:0000313" key="1">
    <source>
        <dbReference type="EMBL" id="OMJ29469.1"/>
    </source>
</evidence>
<name>A0A1R1YRD6_9FUNG</name>
<protein>
    <submittedName>
        <fullName evidence="1">Uncharacterized protein</fullName>
    </submittedName>
</protein>
<organism evidence="1 2">
    <name type="scientific">Smittium culicis</name>
    <dbReference type="NCBI Taxonomy" id="133412"/>
    <lineage>
        <taxon>Eukaryota</taxon>
        <taxon>Fungi</taxon>
        <taxon>Fungi incertae sedis</taxon>
        <taxon>Zoopagomycota</taxon>
        <taxon>Kickxellomycotina</taxon>
        <taxon>Harpellomycetes</taxon>
        <taxon>Harpellales</taxon>
        <taxon>Legeriomycetaceae</taxon>
        <taxon>Smittium</taxon>
    </lineage>
</organism>
<sequence>MPYQIEGVSSISDEFKIPINASCKNLKFLEKSTVAFSITAKLGVSNAEKLLDQIGLPEPVFLDRVNTMIVMNFLKVKDGRKT</sequence>
<evidence type="ECO:0000313" key="2">
    <source>
        <dbReference type="Proteomes" id="UP000187429"/>
    </source>
</evidence>